<proteinExistence type="predicted"/>
<reference evidence="2" key="1">
    <citation type="journal article" date="2020" name="Stud. Mycol.">
        <title>101 Dothideomycetes genomes: a test case for predicting lifestyles and emergence of pathogens.</title>
        <authorList>
            <person name="Haridas S."/>
            <person name="Albert R."/>
            <person name="Binder M."/>
            <person name="Bloem J."/>
            <person name="Labutti K."/>
            <person name="Salamov A."/>
            <person name="Andreopoulos B."/>
            <person name="Baker S."/>
            <person name="Barry K."/>
            <person name="Bills G."/>
            <person name="Bluhm B."/>
            <person name="Cannon C."/>
            <person name="Castanera R."/>
            <person name="Culley D."/>
            <person name="Daum C."/>
            <person name="Ezra D."/>
            <person name="Gonzalez J."/>
            <person name="Henrissat B."/>
            <person name="Kuo A."/>
            <person name="Liang C."/>
            <person name="Lipzen A."/>
            <person name="Lutzoni F."/>
            <person name="Magnuson J."/>
            <person name="Mondo S."/>
            <person name="Nolan M."/>
            <person name="Ohm R."/>
            <person name="Pangilinan J."/>
            <person name="Park H.-J."/>
            <person name="Ramirez L."/>
            <person name="Alfaro M."/>
            <person name="Sun H."/>
            <person name="Tritt A."/>
            <person name="Yoshinaga Y."/>
            <person name="Zwiers L.-H."/>
            <person name="Turgeon B."/>
            <person name="Goodwin S."/>
            <person name="Spatafora J."/>
            <person name="Crous P."/>
            <person name="Grigoriev I."/>
        </authorList>
    </citation>
    <scope>NUCLEOTIDE SEQUENCE</scope>
    <source>
        <strain evidence="2">CBS 113979</strain>
    </source>
</reference>
<dbReference type="OrthoDB" id="10042947at2759"/>
<feature type="transmembrane region" description="Helical" evidence="1">
    <location>
        <begin position="71"/>
        <end position="88"/>
    </location>
</feature>
<feature type="transmembrane region" description="Helical" evidence="1">
    <location>
        <begin position="94"/>
        <end position="114"/>
    </location>
</feature>
<protein>
    <recommendedName>
        <fullName evidence="4">DUF4345 domain-containing protein</fullName>
    </recommendedName>
</protein>
<evidence type="ECO:0000313" key="2">
    <source>
        <dbReference type="EMBL" id="KAF1991203.1"/>
    </source>
</evidence>
<keyword evidence="1" id="KW-1133">Transmembrane helix</keyword>
<keyword evidence="1" id="KW-0812">Transmembrane</keyword>
<dbReference type="Proteomes" id="UP000800041">
    <property type="component" value="Unassembled WGS sequence"/>
</dbReference>
<evidence type="ECO:0000256" key="1">
    <source>
        <dbReference type="SAM" id="Phobius"/>
    </source>
</evidence>
<gene>
    <name evidence="2" type="ORF">K402DRAFT_173105</name>
</gene>
<evidence type="ECO:0008006" key="4">
    <source>
        <dbReference type="Google" id="ProtNLM"/>
    </source>
</evidence>
<organism evidence="2 3">
    <name type="scientific">Aulographum hederae CBS 113979</name>
    <dbReference type="NCBI Taxonomy" id="1176131"/>
    <lineage>
        <taxon>Eukaryota</taxon>
        <taxon>Fungi</taxon>
        <taxon>Dikarya</taxon>
        <taxon>Ascomycota</taxon>
        <taxon>Pezizomycotina</taxon>
        <taxon>Dothideomycetes</taxon>
        <taxon>Pleosporomycetidae</taxon>
        <taxon>Aulographales</taxon>
        <taxon>Aulographaceae</taxon>
    </lineage>
</organism>
<dbReference type="EMBL" id="ML977140">
    <property type="protein sequence ID" value="KAF1991203.1"/>
    <property type="molecule type" value="Genomic_DNA"/>
</dbReference>
<keyword evidence="1" id="KW-0472">Membrane</keyword>
<feature type="transmembrane region" description="Helical" evidence="1">
    <location>
        <begin position="7"/>
        <end position="28"/>
    </location>
</feature>
<keyword evidence="3" id="KW-1185">Reference proteome</keyword>
<accession>A0A6G1HD93</accession>
<dbReference type="AlphaFoldDB" id="A0A6G1HD93"/>
<feature type="transmembrane region" description="Helical" evidence="1">
    <location>
        <begin position="48"/>
        <end position="66"/>
    </location>
</feature>
<sequence length="124" mass="13141">MAKYAPLDYAFAVQGLFLVFNGILFLLIPTGKVSCPPILEGTSNGVLHILSTSTLSVAVSFLIAAYYQERALMVAGVPGRILAALLFYSHGGEFVQVAAFEGAVGVLIAVLLVLERRKGGLKVE</sequence>
<name>A0A6G1HD93_9PEZI</name>
<evidence type="ECO:0000313" key="3">
    <source>
        <dbReference type="Proteomes" id="UP000800041"/>
    </source>
</evidence>